<dbReference type="AlphaFoldDB" id="A0A0G4P6E8"/>
<dbReference type="InterPro" id="IPR001138">
    <property type="entry name" value="Zn2Cys6_DnaBD"/>
</dbReference>
<evidence type="ECO:0000256" key="6">
    <source>
        <dbReference type="ARBA" id="ARBA00023242"/>
    </source>
</evidence>
<dbReference type="SMART" id="SM00906">
    <property type="entry name" value="Fungal_trans"/>
    <property type="match status" value="1"/>
</dbReference>
<dbReference type="InterPro" id="IPR050987">
    <property type="entry name" value="AtrR-like"/>
</dbReference>
<dbReference type="InterPro" id="IPR007219">
    <property type="entry name" value="XnlR_reg_dom"/>
</dbReference>
<evidence type="ECO:0000256" key="7">
    <source>
        <dbReference type="SAM" id="MobiDB-lite"/>
    </source>
</evidence>
<keyword evidence="3" id="KW-0805">Transcription regulation</keyword>
<accession>A0A0G4P6E8</accession>
<keyword evidence="6" id="KW-0539">Nucleus</keyword>
<dbReference type="Gene3D" id="4.10.240.10">
    <property type="entry name" value="Zn(2)-C6 fungal-type DNA-binding domain"/>
    <property type="match status" value="1"/>
</dbReference>
<feature type="domain" description="Zn(2)-C6 fungal-type" evidence="8">
    <location>
        <begin position="19"/>
        <end position="49"/>
    </location>
</feature>
<dbReference type="SMART" id="SM00066">
    <property type="entry name" value="GAL4"/>
    <property type="match status" value="1"/>
</dbReference>
<keyword evidence="4" id="KW-0238">DNA-binding</keyword>
<dbReference type="InterPro" id="IPR036864">
    <property type="entry name" value="Zn2-C6_fun-type_DNA-bd_sf"/>
</dbReference>
<proteinExistence type="predicted"/>
<protein>
    <submittedName>
        <fullName evidence="9">Fungal transcriptional regulatory protein, N-terminal</fullName>
    </submittedName>
</protein>
<evidence type="ECO:0000259" key="8">
    <source>
        <dbReference type="PROSITE" id="PS50048"/>
    </source>
</evidence>
<name>A0A0G4P6E8_PENC3</name>
<dbReference type="PANTHER" id="PTHR46910:SF3">
    <property type="entry name" value="HALOTOLERANCE PROTEIN 9-RELATED"/>
    <property type="match status" value="1"/>
</dbReference>
<evidence type="ECO:0000256" key="2">
    <source>
        <dbReference type="ARBA" id="ARBA00022723"/>
    </source>
</evidence>
<dbReference type="CDD" id="cd12148">
    <property type="entry name" value="fungal_TF_MHR"/>
    <property type="match status" value="1"/>
</dbReference>
<keyword evidence="2" id="KW-0479">Metal-binding</keyword>
<evidence type="ECO:0000256" key="4">
    <source>
        <dbReference type="ARBA" id="ARBA00023125"/>
    </source>
</evidence>
<keyword evidence="10" id="KW-1185">Reference proteome</keyword>
<dbReference type="CDD" id="cd00067">
    <property type="entry name" value="GAL4"/>
    <property type="match status" value="1"/>
</dbReference>
<dbReference type="EMBL" id="HG793139">
    <property type="protein sequence ID" value="CRL21898.1"/>
    <property type="molecule type" value="Genomic_DNA"/>
</dbReference>
<dbReference type="GO" id="GO:0006351">
    <property type="term" value="P:DNA-templated transcription"/>
    <property type="evidence" value="ECO:0007669"/>
    <property type="project" value="InterPro"/>
</dbReference>
<sequence>MVREETSVTKRRRNRVPISCFSCRTLKTKCDGAQPVCSTCAHSGRQCTFVPQGISRGAGSMVLVKEDYLRTLEKRVESLERVAFPSASDAPVAPGPPGAGQDRHASAQTSPPSSAVVVPLNTNPSSTSMVVDANVSIGGVSFTQAILNSLHGHNSLAAQSIVASGEPRAKQSLLTLEDLYTLPDNTSETLDRYFALRNILTPLFHEPTARPMFDAALRCSAEEKYQHRSSFILLNMILALCTSHWLLDVDENAPTARKHYDIAMTLLQPNMLRDWTLEHVQALLLGARYLQGTTCGDECWNVLGLAIRIAHGLRLHQEPPQSDAPPLRETKRRVWYSAYMLDMHWSMVYERPPATKSSEFSVCMPEDLDDVCIQADRVLYPTPRQPSFLSFFIQNIKLYRIVEKALARVSECRLDRRVTAELVMAIDEDYQAWLRERPAHLILNLQDPKEPTWILALRGNMVCILIHRQSLKVGLHERDGPGPIEESTVNHIIRSSQRICVNAAMDSIDIVALRHAQTKETMGLDRFNVYYLFNAATALVSYIANPFYTRDPPILEKMDKALHMIKSMSRNHSFAQRAHSFLQQLIGYMYQQLGPRERKSENSVLPECVFHTQAMETQPTEATGTSNMSSDFHALFDFTQELTDNLETQLGDFDSRGLSESMWTFTEDATFDGFL</sequence>
<dbReference type="PANTHER" id="PTHR46910">
    <property type="entry name" value="TRANSCRIPTION FACTOR PDR1"/>
    <property type="match status" value="1"/>
</dbReference>
<reference evidence="9 10" key="1">
    <citation type="journal article" date="2014" name="Nat. Commun.">
        <title>Multiple recent horizontal transfers of a large genomic region in cheese making fungi.</title>
        <authorList>
            <person name="Cheeseman K."/>
            <person name="Ropars J."/>
            <person name="Renault P."/>
            <person name="Dupont J."/>
            <person name="Gouzy J."/>
            <person name="Branca A."/>
            <person name="Abraham A.L."/>
            <person name="Ceppi M."/>
            <person name="Conseiller E."/>
            <person name="Debuchy R."/>
            <person name="Malagnac F."/>
            <person name="Goarin A."/>
            <person name="Silar P."/>
            <person name="Lacoste S."/>
            <person name="Sallet E."/>
            <person name="Bensimon A."/>
            <person name="Giraud T."/>
            <person name="Brygoo Y."/>
        </authorList>
    </citation>
    <scope>NUCLEOTIDE SEQUENCE [LARGE SCALE GENOMIC DNA]</scope>
    <source>
        <strain evidence="10">FM 013</strain>
    </source>
</reference>
<keyword evidence="5" id="KW-0804">Transcription</keyword>
<evidence type="ECO:0000313" key="9">
    <source>
        <dbReference type="EMBL" id="CRL21898.1"/>
    </source>
</evidence>
<dbReference type="SUPFAM" id="SSF57701">
    <property type="entry name" value="Zn2/Cys6 DNA-binding domain"/>
    <property type="match status" value="1"/>
</dbReference>
<feature type="region of interest" description="Disordered" evidence="7">
    <location>
        <begin position="86"/>
        <end position="115"/>
    </location>
</feature>
<dbReference type="GO" id="GO:0008270">
    <property type="term" value="F:zinc ion binding"/>
    <property type="evidence" value="ECO:0007669"/>
    <property type="project" value="InterPro"/>
</dbReference>
<dbReference type="GO" id="GO:0000981">
    <property type="term" value="F:DNA-binding transcription factor activity, RNA polymerase II-specific"/>
    <property type="evidence" value="ECO:0007669"/>
    <property type="project" value="InterPro"/>
</dbReference>
<evidence type="ECO:0000313" key="10">
    <source>
        <dbReference type="Proteomes" id="UP000053732"/>
    </source>
</evidence>
<dbReference type="Proteomes" id="UP000053732">
    <property type="component" value="Unassembled WGS sequence"/>
</dbReference>
<dbReference type="PROSITE" id="PS00463">
    <property type="entry name" value="ZN2_CY6_FUNGAL_1"/>
    <property type="match status" value="1"/>
</dbReference>
<evidence type="ECO:0000256" key="5">
    <source>
        <dbReference type="ARBA" id="ARBA00023163"/>
    </source>
</evidence>
<dbReference type="GO" id="GO:0005634">
    <property type="term" value="C:nucleus"/>
    <property type="evidence" value="ECO:0007669"/>
    <property type="project" value="UniProtKB-SubCell"/>
</dbReference>
<comment type="subcellular location">
    <subcellularLocation>
        <location evidence="1">Nucleus</location>
    </subcellularLocation>
</comment>
<evidence type="ECO:0000256" key="3">
    <source>
        <dbReference type="ARBA" id="ARBA00023015"/>
    </source>
</evidence>
<dbReference type="Pfam" id="PF04082">
    <property type="entry name" value="Fungal_trans"/>
    <property type="match status" value="1"/>
</dbReference>
<dbReference type="PROSITE" id="PS50048">
    <property type="entry name" value="ZN2_CY6_FUNGAL_2"/>
    <property type="match status" value="1"/>
</dbReference>
<gene>
    <name evidence="9" type="ORF">PCAMFM013_S006g000438</name>
</gene>
<dbReference type="GO" id="GO:0003677">
    <property type="term" value="F:DNA binding"/>
    <property type="evidence" value="ECO:0007669"/>
    <property type="project" value="UniProtKB-KW"/>
</dbReference>
<dbReference type="Pfam" id="PF00172">
    <property type="entry name" value="Zn_clus"/>
    <property type="match status" value="1"/>
</dbReference>
<organism evidence="9 10">
    <name type="scientific">Penicillium camemberti (strain FM 013)</name>
    <dbReference type="NCBI Taxonomy" id="1429867"/>
    <lineage>
        <taxon>Eukaryota</taxon>
        <taxon>Fungi</taxon>
        <taxon>Dikarya</taxon>
        <taxon>Ascomycota</taxon>
        <taxon>Pezizomycotina</taxon>
        <taxon>Eurotiomycetes</taxon>
        <taxon>Eurotiomycetidae</taxon>
        <taxon>Eurotiales</taxon>
        <taxon>Aspergillaceae</taxon>
        <taxon>Penicillium</taxon>
    </lineage>
</organism>
<dbReference type="STRING" id="1429867.A0A0G4P6E8"/>
<evidence type="ECO:0000256" key="1">
    <source>
        <dbReference type="ARBA" id="ARBA00004123"/>
    </source>
</evidence>